<dbReference type="Gene3D" id="1.10.150.520">
    <property type="match status" value="1"/>
</dbReference>
<evidence type="ECO:0000256" key="2">
    <source>
        <dbReference type="ARBA" id="ARBA00022801"/>
    </source>
</evidence>
<comment type="cofactor">
    <cofactor evidence="1">
        <name>Mg(2+)</name>
        <dbReference type="ChEBI" id="CHEBI:18420"/>
    </cofactor>
</comment>
<accession>A0ABQ3PYE8</accession>
<dbReference type="InterPro" id="IPR006439">
    <property type="entry name" value="HAD-SF_hydro_IA"/>
</dbReference>
<evidence type="ECO:0008006" key="6">
    <source>
        <dbReference type="Google" id="ProtNLM"/>
    </source>
</evidence>
<dbReference type="InterPro" id="IPR051400">
    <property type="entry name" value="HAD-like_hydrolase"/>
</dbReference>
<dbReference type="PANTHER" id="PTHR46470">
    <property type="entry name" value="N-ACYLNEURAMINATE-9-PHOSPHATASE"/>
    <property type="match status" value="1"/>
</dbReference>
<gene>
    <name evidence="4" type="ORF">Sdagh_17470</name>
</gene>
<evidence type="ECO:0000313" key="5">
    <source>
        <dbReference type="Proteomes" id="UP001052655"/>
    </source>
</evidence>
<proteinExistence type="predicted"/>
<evidence type="ECO:0000313" key="4">
    <source>
        <dbReference type="EMBL" id="GHI30017.1"/>
    </source>
</evidence>
<dbReference type="Gene3D" id="3.40.50.1000">
    <property type="entry name" value="HAD superfamily/HAD-like"/>
    <property type="match status" value="1"/>
</dbReference>
<dbReference type="SUPFAM" id="SSF56784">
    <property type="entry name" value="HAD-like"/>
    <property type="match status" value="1"/>
</dbReference>
<dbReference type="NCBIfam" id="TIGR01549">
    <property type="entry name" value="HAD-SF-IA-v1"/>
    <property type="match status" value="1"/>
</dbReference>
<keyword evidence="5" id="KW-1185">Reference proteome</keyword>
<dbReference type="EMBL" id="BNDX01000007">
    <property type="protein sequence ID" value="GHI30017.1"/>
    <property type="molecule type" value="Genomic_DNA"/>
</dbReference>
<keyword evidence="2" id="KW-0378">Hydrolase</keyword>
<evidence type="ECO:0000256" key="3">
    <source>
        <dbReference type="ARBA" id="ARBA00022842"/>
    </source>
</evidence>
<name>A0ABQ3PYE8_9ACTN</name>
<reference evidence="4" key="1">
    <citation type="submission" date="2024-05" db="EMBL/GenBank/DDBJ databases">
        <title>Whole genome shotgun sequence of Streptomyces daghestanicus NBRC 12762.</title>
        <authorList>
            <person name="Komaki H."/>
            <person name="Tamura T."/>
        </authorList>
    </citation>
    <scope>NUCLEOTIDE SEQUENCE</scope>
    <source>
        <strain evidence="4">NBRC 12762</strain>
    </source>
</reference>
<dbReference type="InterPro" id="IPR023214">
    <property type="entry name" value="HAD_sf"/>
</dbReference>
<dbReference type="InterPro" id="IPR036412">
    <property type="entry name" value="HAD-like_sf"/>
</dbReference>
<protein>
    <recommendedName>
        <fullName evidence="6">Hydrolase</fullName>
    </recommendedName>
</protein>
<organism evidence="4 5">
    <name type="scientific">Streptomyces daghestanicus</name>
    <dbReference type="NCBI Taxonomy" id="66885"/>
    <lineage>
        <taxon>Bacteria</taxon>
        <taxon>Bacillati</taxon>
        <taxon>Actinomycetota</taxon>
        <taxon>Actinomycetes</taxon>
        <taxon>Kitasatosporales</taxon>
        <taxon>Streptomycetaceae</taxon>
        <taxon>Streptomyces</taxon>
    </lineage>
</organism>
<evidence type="ECO:0000256" key="1">
    <source>
        <dbReference type="ARBA" id="ARBA00001946"/>
    </source>
</evidence>
<dbReference type="SFLD" id="SFLDS00003">
    <property type="entry name" value="Haloacid_Dehalogenase"/>
    <property type="match status" value="1"/>
</dbReference>
<comment type="caution">
    <text evidence="4">The sequence shown here is derived from an EMBL/GenBank/DDBJ whole genome shotgun (WGS) entry which is preliminary data.</text>
</comment>
<dbReference type="Pfam" id="PF00702">
    <property type="entry name" value="Hydrolase"/>
    <property type="match status" value="1"/>
</dbReference>
<dbReference type="Proteomes" id="UP001052655">
    <property type="component" value="Unassembled WGS sequence"/>
</dbReference>
<keyword evidence="3" id="KW-0460">Magnesium</keyword>
<sequence length="242" mass="24956">MGRARPGVLAEPGRPRGSARGLLPLMALLLLDLDNTLVDRDAAFRSAAVDFLAEHGLPAEDLAWVLAQDASGYAGRAAVAGALAERYGDALSAAQIRAFLDHGASSRVVLAAAARAALTAARESGWSCVIVTNGRVVQQERKIRRTGLDGLVDGWVVSEGIGVRKPDPEIFHAAALRGGMSLAGAWMVGDSAHADIAGAGALGLSSVWVAAGRAWTEEAYRPTHTAPDVASAIRHVVASAAA</sequence>
<dbReference type="SFLD" id="SFLDG01129">
    <property type="entry name" value="C1.5:_HAD__Beta-PGM__Phosphata"/>
    <property type="match status" value="1"/>
</dbReference>